<dbReference type="PROSITE" id="PS51782">
    <property type="entry name" value="LYSM"/>
    <property type="match status" value="2"/>
</dbReference>
<dbReference type="PANTHER" id="PTHR33734:SF22">
    <property type="entry name" value="MEMBRANE-BOUND LYTIC MUREIN TRANSGLYCOSYLASE D"/>
    <property type="match status" value="1"/>
</dbReference>
<accession>A0A090WQ98</accession>
<dbReference type="Proteomes" id="UP000029643">
    <property type="component" value="Unassembled WGS sequence"/>
</dbReference>
<evidence type="ECO:0000256" key="1">
    <source>
        <dbReference type="SAM" id="SignalP"/>
    </source>
</evidence>
<feature type="domain" description="LysM" evidence="2">
    <location>
        <begin position="89"/>
        <end position="133"/>
    </location>
</feature>
<dbReference type="SMART" id="SM00257">
    <property type="entry name" value="LysM"/>
    <property type="match status" value="3"/>
</dbReference>
<feature type="signal peptide" evidence="1">
    <location>
        <begin position="1"/>
        <end position="21"/>
    </location>
</feature>
<dbReference type="RefSeq" id="WP_227805269.1">
    <property type="nucleotide sequence ID" value="NZ_BBNU01000001.1"/>
</dbReference>
<dbReference type="SUPFAM" id="SSF54106">
    <property type="entry name" value="LysM domain"/>
    <property type="match status" value="2"/>
</dbReference>
<proteinExistence type="predicted"/>
<dbReference type="Gene3D" id="3.10.350.10">
    <property type="entry name" value="LysM domain"/>
    <property type="match status" value="2"/>
</dbReference>
<name>A0A090WQ98_9FLAO</name>
<sequence>MSKFFSIILIAIMCSFGTLQAQNFSTHQVKAGGETIESIAKRYYITANDIYTLNPDAKKELKANTILIIPISKANKPTVTTVKELKGFRTHKTKRKETLYSLAKKYDVSEDDIKKYNKFLYANTLRKGDKLQIPILKETKVVDEVKNTKPYLVQAKEGKWRIAYKFGITLEELEALNLKWELYFKKGNKLMFLI</sequence>
<gene>
    <name evidence="3" type="ORF">JCM19274_5247</name>
</gene>
<dbReference type="InterPro" id="IPR018392">
    <property type="entry name" value="LysM"/>
</dbReference>
<dbReference type="CDD" id="cd00118">
    <property type="entry name" value="LysM"/>
    <property type="match status" value="2"/>
</dbReference>
<organism evidence="3 4">
    <name type="scientific">Algibacter lectus</name>
    <dbReference type="NCBI Taxonomy" id="221126"/>
    <lineage>
        <taxon>Bacteria</taxon>
        <taxon>Pseudomonadati</taxon>
        <taxon>Bacteroidota</taxon>
        <taxon>Flavobacteriia</taxon>
        <taxon>Flavobacteriales</taxon>
        <taxon>Flavobacteriaceae</taxon>
        <taxon>Algibacter</taxon>
    </lineage>
</organism>
<keyword evidence="1" id="KW-0732">Signal</keyword>
<evidence type="ECO:0000313" key="4">
    <source>
        <dbReference type="Proteomes" id="UP000029643"/>
    </source>
</evidence>
<protein>
    <submittedName>
        <fullName evidence="3">LysM-repeat proteins and domains</fullName>
    </submittedName>
</protein>
<dbReference type="AlphaFoldDB" id="A0A090WQ98"/>
<feature type="chain" id="PRO_5001866216" evidence="1">
    <location>
        <begin position="22"/>
        <end position="194"/>
    </location>
</feature>
<comment type="caution">
    <text evidence="3">The sequence shown here is derived from an EMBL/GenBank/DDBJ whole genome shotgun (WGS) entry which is preliminary data.</text>
</comment>
<dbReference type="PANTHER" id="PTHR33734">
    <property type="entry name" value="LYSM DOMAIN-CONTAINING GPI-ANCHORED PROTEIN 2"/>
    <property type="match status" value="1"/>
</dbReference>
<evidence type="ECO:0000313" key="3">
    <source>
        <dbReference type="EMBL" id="GAL77534.1"/>
    </source>
</evidence>
<feature type="domain" description="LysM" evidence="2">
    <location>
        <begin position="25"/>
        <end position="69"/>
    </location>
</feature>
<dbReference type="EMBL" id="BBNU01000001">
    <property type="protein sequence ID" value="GAL77534.1"/>
    <property type="molecule type" value="Genomic_DNA"/>
</dbReference>
<reference evidence="3 4" key="1">
    <citation type="journal article" date="2014" name="Genome Announc.">
        <title>Draft Genome Sequences of Marine Flavobacterium Algibacter lectus Strains SS8 and NR4.</title>
        <authorList>
            <person name="Takatani N."/>
            <person name="Nakanishi M."/>
            <person name="Meirelles P."/>
            <person name="Mino S."/>
            <person name="Suda W."/>
            <person name="Oshima K."/>
            <person name="Hattori M."/>
            <person name="Ohkuma M."/>
            <person name="Hosokawa M."/>
            <person name="Miyashita K."/>
            <person name="Thompson F.L."/>
            <person name="Niwa A."/>
            <person name="Sawabe T."/>
            <person name="Sawabe T."/>
        </authorList>
    </citation>
    <scope>NUCLEOTIDE SEQUENCE [LARGE SCALE GENOMIC DNA]</scope>
    <source>
        <strain evidence="4">JCM19274</strain>
    </source>
</reference>
<dbReference type="Pfam" id="PF01476">
    <property type="entry name" value="LysM"/>
    <property type="match status" value="3"/>
</dbReference>
<evidence type="ECO:0000259" key="2">
    <source>
        <dbReference type="PROSITE" id="PS51782"/>
    </source>
</evidence>
<dbReference type="InterPro" id="IPR036779">
    <property type="entry name" value="LysM_dom_sf"/>
</dbReference>